<feature type="compositionally biased region" description="Polar residues" evidence="4">
    <location>
        <begin position="270"/>
        <end position="279"/>
    </location>
</feature>
<dbReference type="Pfam" id="PF00439">
    <property type="entry name" value="Bromodomain"/>
    <property type="match status" value="1"/>
</dbReference>
<sequence>MKVGVCITCEESKSLPSLVGKVKQKFDPHLGNTVYNGKRTPLLCMLRRLHTFVSRLLCELVRKREKIKLEAIKITEKCLNIQLKPLEASLRIVLDLVAAKDTNEIFSEPVDLEEVPDYTTVVAEPMDLSTMRKKLDDGLYPDLTSMEKDFDLMIANCLAYNNRDTVFYRAAIKMRDQCGAIFRQARKELETCGLLNEAKPNGETSGSGNEESLASDIDKELESLQGKVGPDVVTKLEELLVKSQALKHGLARAKRVKVVRSELNKAKKNLATTDSSQSDAENEVGDSKNSSQSSGVSPSGVNRRTAVLFTRKAQAALKKPAEEKEEKETPPPVVTKHKFLNKSVRKRRQGRKGKTNMERNKGENEQIRIVFWNVAGIKNKENEFWKYLGEFDVVGLVETWVEEKGWERLEKRMPREFEWKCQYAERESKKGRAKGGIIMGVKKGLEEENGSGVKEERGFMERSMKETKRIIEERVKEQEEGTLVIGGDFNARIGGKGRRMEEQATIERRPTKDGIENAEGRELVSLVEERGRDVLSGNCIGDEKGEYTYIGSRGETVIDYVMVNEEAWDKIEEFKVGERVESDHMPLEKNCEEYLDGRRKRKVQSKTWEAKYEEEEINEKVRELSENVKNATEKKEIEIREKMGLWKNEWWDKECREGKQAARKKLRNWKKEKATKEEYKRARKRYKLVCKEKKEKKRMEEEMKMKGIKTEEEVWRYINRERKKKGEIVSDRITMEEWRKYFSELLGGEENRQEKEKRQHRVGEIEEITREELEQQLRKLKRKKAPGRDGIQNESWIYGTEREVDRLLEIMNGVWKGEGFPQEWKEGIICPIYKKGEKNTASNYRGITLLNTAHKVYAMIVEERLMKEMNERGALPDEQAGFRKDLKAAFDNVERDLLWEYLRKKGINEHLVTKIEEIYEETISRVRVDGRVSECFKTYKGVRQGCPLSPSLFAAFIGDIEEMFRKGQAGGVVVGKEKVWSLAYADDLVVLAREEKDMKEIEIQDDGV</sequence>
<keyword evidence="3" id="KW-0175">Coiled coil</keyword>
<evidence type="ECO:0000313" key="7">
    <source>
        <dbReference type="EMBL" id="KAH0815868.1"/>
    </source>
</evidence>
<keyword evidence="8" id="KW-1185">Reference proteome</keyword>
<gene>
    <name evidence="7" type="ORF">GEV33_006923</name>
</gene>
<organism evidence="7 8">
    <name type="scientific">Tenebrio molitor</name>
    <name type="common">Yellow mealworm beetle</name>
    <dbReference type="NCBI Taxonomy" id="7067"/>
    <lineage>
        <taxon>Eukaryota</taxon>
        <taxon>Metazoa</taxon>
        <taxon>Ecdysozoa</taxon>
        <taxon>Arthropoda</taxon>
        <taxon>Hexapoda</taxon>
        <taxon>Insecta</taxon>
        <taxon>Pterygota</taxon>
        <taxon>Neoptera</taxon>
        <taxon>Endopterygota</taxon>
        <taxon>Coleoptera</taxon>
        <taxon>Polyphaga</taxon>
        <taxon>Cucujiformia</taxon>
        <taxon>Tenebrionidae</taxon>
        <taxon>Tenebrio</taxon>
    </lineage>
</organism>
<reference evidence="7" key="1">
    <citation type="journal article" date="2020" name="J Insects Food Feed">
        <title>The yellow mealworm (Tenebrio molitor) genome: a resource for the emerging insects as food and feed industry.</title>
        <authorList>
            <person name="Eriksson T."/>
            <person name="Andere A."/>
            <person name="Kelstrup H."/>
            <person name="Emery V."/>
            <person name="Picard C."/>
        </authorList>
    </citation>
    <scope>NUCLEOTIDE SEQUENCE</scope>
    <source>
        <strain evidence="7">Stoneville</strain>
        <tissue evidence="7">Whole head</tissue>
    </source>
</reference>
<dbReference type="Proteomes" id="UP000719412">
    <property type="component" value="Unassembled WGS sequence"/>
</dbReference>
<name>A0A8J6HLR3_TENMO</name>
<keyword evidence="1 2" id="KW-0103">Bromodomain</keyword>
<dbReference type="GO" id="GO:0071897">
    <property type="term" value="P:DNA biosynthetic process"/>
    <property type="evidence" value="ECO:0007669"/>
    <property type="project" value="UniProtKB-ARBA"/>
</dbReference>
<dbReference type="PRINTS" id="PR00503">
    <property type="entry name" value="BROMODOMAIN"/>
</dbReference>
<feature type="compositionally biased region" description="Basic residues" evidence="4">
    <location>
        <begin position="335"/>
        <end position="354"/>
    </location>
</feature>
<dbReference type="PROSITE" id="PS00633">
    <property type="entry name" value="BROMODOMAIN_1"/>
    <property type="match status" value="1"/>
</dbReference>
<dbReference type="EMBL" id="JABDTM020022480">
    <property type="protein sequence ID" value="KAH0815868.1"/>
    <property type="molecule type" value="Genomic_DNA"/>
</dbReference>
<dbReference type="InterPro" id="IPR036691">
    <property type="entry name" value="Endo/exonu/phosph_ase_sf"/>
</dbReference>
<evidence type="ECO:0000256" key="2">
    <source>
        <dbReference type="PROSITE-ProRule" id="PRU00035"/>
    </source>
</evidence>
<dbReference type="SUPFAM" id="SSF56672">
    <property type="entry name" value="DNA/RNA polymerases"/>
    <property type="match status" value="1"/>
</dbReference>
<protein>
    <submittedName>
        <fullName evidence="7">Uncharacterized protein</fullName>
    </submittedName>
</protein>
<dbReference type="Pfam" id="PF00078">
    <property type="entry name" value="RVT_1"/>
    <property type="match status" value="1"/>
</dbReference>
<evidence type="ECO:0000256" key="4">
    <source>
        <dbReference type="SAM" id="MobiDB-lite"/>
    </source>
</evidence>
<evidence type="ECO:0000259" key="5">
    <source>
        <dbReference type="PROSITE" id="PS50014"/>
    </source>
</evidence>
<feature type="compositionally biased region" description="Basic and acidic residues" evidence="4">
    <location>
        <begin position="319"/>
        <end position="329"/>
    </location>
</feature>
<proteinExistence type="predicted"/>
<dbReference type="PROSITE" id="PS50014">
    <property type="entry name" value="BROMODOMAIN_2"/>
    <property type="match status" value="1"/>
</dbReference>
<dbReference type="SUPFAM" id="SSF47370">
    <property type="entry name" value="Bromodomain"/>
    <property type="match status" value="1"/>
</dbReference>
<feature type="domain" description="Bromo" evidence="5">
    <location>
        <begin position="98"/>
        <end position="168"/>
    </location>
</feature>
<feature type="compositionally biased region" description="Low complexity" evidence="4">
    <location>
        <begin position="287"/>
        <end position="301"/>
    </location>
</feature>
<dbReference type="InterPro" id="IPR043502">
    <property type="entry name" value="DNA/RNA_pol_sf"/>
</dbReference>
<evidence type="ECO:0000313" key="8">
    <source>
        <dbReference type="Proteomes" id="UP000719412"/>
    </source>
</evidence>
<dbReference type="CDD" id="cd01650">
    <property type="entry name" value="RT_nLTR_like"/>
    <property type="match status" value="1"/>
</dbReference>
<evidence type="ECO:0000256" key="3">
    <source>
        <dbReference type="SAM" id="Coils"/>
    </source>
</evidence>
<dbReference type="SUPFAM" id="SSF56219">
    <property type="entry name" value="DNase I-like"/>
    <property type="match status" value="1"/>
</dbReference>
<evidence type="ECO:0000259" key="6">
    <source>
        <dbReference type="PROSITE" id="PS50878"/>
    </source>
</evidence>
<dbReference type="InterPro" id="IPR000477">
    <property type="entry name" value="RT_dom"/>
</dbReference>
<dbReference type="Gene3D" id="1.20.920.10">
    <property type="entry name" value="Bromodomain-like"/>
    <property type="match status" value="1"/>
</dbReference>
<dbReference type="Gene3D" id="3.60.10.10">
    <property type="entry name" value="Endonuclease/exonuclease/phosphatase"/>
    <property type="match status" value="1"/>
</dbReference>
<feature type="coiled-coil region" evidence="3">
    <location>
        <begin position="614"/>
        <end position="711"/>
    </location>
</feature>
<feature type="region of interest" description="Disordered" evidence="4">
    <location>
        <begin position="269"/>
        <end position="361"/>
    </location>
</feature>
<evidence type="ECO:0000256" key="1">
    <source>
        <dbReference type="ARBA" id="ARBA00023117"/>
    </source>
</evidence>
<dbReference type="PANTHER" id="PTHR19446">
    <property type="entry name" value="REVERSE TRANSCRIPTASES"/>
    <property type="match status" value="1"/>
</dbReference>
<dbReference type="InterPro" id="IPR001487">
    <property type="entry name" value="Bromodomain"/>
</dbReference>
<dbReference type="AlphaFoldDB" id="A0A8J6HLR3"/>
<reference evidence="7" key="2">
    <citation type="submission" date="2021-08" db="EMBL/GenBank/DDBJ databases">
        <authorList>
            <person name="Eriksson T."/>
        </authorList>
    </citation>
    <scope>NUCLEOTIDE SEQUENCE</scope>
    <source>
        <strain evidence="7">Stoneville</strain>
        <tissue evidence="7">Whole head</tissue>
    </source>
</reference>
<comment type="caution">
    <text evidence="7">The sequence shown here is derived from an EMBL/GenBank/DDBJ whole genome shotgun (WGS) entry which is preliminary data.</text>
</comment>
<dbReference type="InterPro" id="IPR018359">
    <property type="entry name" value="Bromodomain_CS"/>
</dbReference>
<accession>A0A8J6HLR3</accession>
<dbReference type="InterPro" id="IPR036427">
    <property type="entry name" value="Bromodomain-like_sf"/>
</dbReference>
<dbReference type="SMART" id="SM00297">
    <property type="entry name" value="BROMO"/>
    <property type="match status" value="1"/>
</dbReference>
<feature type="domain" description="Reverse transcriptase" evidence="6">
    <location>
        <begin position="813"/>
        <end position="1008"/>
    </location>
</feature>
<dbReference type="PROSITE" id="PS50878">
    <property type="entry name" value="RT_POL"/>
    <property type="match status" value="1"/>
</dbReference>